<feature type="binding site" evidence="3">
    <location>
        <position position="21"/>
    </location>
    <ligand>
        <name>Zn(2+)</name>
        <dbReference type="ChEBI" id="CHEBI:29105"/>
    </ligand>
</feature>
<feature type="binding site" evidence="3">
    <location>
        <position position="37"/>
    </location>
    <ligand>
        <name>Zn(2+)</name>
        <dbReference type="ChEBI" id="CHEBI:29105"/>
    </ligand>
</feature>
<protein>
    <recommendedName>
        <fullName evidence="3">DNA gyrase inhibitor YacG</fullName>
    </recommendedName>
</protein>
<comment type="function">
    <text evidence="3">Inhibits all the catalytic activities of DNA gyrase by preventing its interaction with DNA. Acts by binding directly to the C-terminal domain of GyrB, which probably disrupts DNA binding by the gyrase.</text>
</comment>
<dbReference type="SUPFAM" id="SSF57716">
    <property type="entry name" value="Glucocorticoid receptor-like (DNA-binding domain)"/>
    <property type="match status" value="1"/>
</dbReference>
<dbReference type="InterPro" id="IPR013088">
    <property type="entry name" value="Znf_NHR/GATA"/>
</dbReference>
<accession>A0A554WRK3</accession>
<dbReference type="AlphaFoldDB" id="A0A554WRK3"/>
<evidence type="ECO:0000256" key="1">
    <source>
        <dbReference type="ARBA" id="ARBA00022723"/>
    </source>
</evidence>
<keyword evidence="2 3" id="KW-0862">Zinc</keyword>
<name>A0A554WRK3_9BURK</name>
<reference evidence="5 6" key="1">
    <citation type="submission" date="2019-07" db="EMBL/GenBank/DDBJ databases">
        <title>Tepidimonas sediminis YIM 72259 draft genome.</title>
        <authorList>
            <person name="Da Costa M.S."/>
            <person name="Froufe H.J.C."/>
            <person name="Egas C."/>
            <person name="Albuquerque L."/>
        </authorList>
    </citation>
    <scope>NUCLEOTIDE SEQUENCE [LARGE SCALE GENOMIC DNA]</scope>
    <source>
        <strain evidence="5 6">YIM 72259</strain>
    </source>
</reference>
<organism evidence="5 6">
    <name type="scientific">Tepidimonas sediminis</name>
    <dbReference type="NCBI Taxonomy" id="2588941"/>
    <lineage>
        <taxon>Bacteria</taxon>
        <taxon>Pseudomonadati</taxon>
        <taxon>Pseudomonadota</taxon>
        <taxon>Betaproteobacteria</taxon>
        <taxon>Burkholderiales</taxon>
        <taxon>Tepidimonas</taxon>
    </lineage>
</organism>
<evidence type="ECO:0000256" key="4">
    <source>
        <dbReference type="SAM" id="MobiDB-lite"/>
    </source>
</evidence>
<feature type="compositionally biased region" description="Pro residues" evidence="4">
    <location>
        <begin position="58"/>
        <end position="71"/>
    </location>
</feature>
<evidence type="ECO:0000256" key="3">
    <source>
        <dbReference type="HAMAP-Rule" id="MF_00649"/>
    </source>
</evidence>
<feature type="region of interest" description="Disordered" evidence="4">
    <location>
        <begin position="52"/>
        <end position="71"/>
    </location>
</feature>
<comment type="caution">
    <text evidence="5">The sequence shown here is derived from an EMBL/GenBank/DDBJ whole genome shotgun (WGS) entry which is preliminary data.</text>
</comment>
<proteinExistence type="inferred from homology"/>
<gene>
    <name evidence="3 5" type="primary">yacG</name>
    <name evidence="5" type="ORF">Tsedi_01021</name>
</gene>
<dbReference type="GO" id="GO:0008657">
    <property type="term" value="F:DNA topoisomerase type II (double strand cut, ATP-hydrolyzing) inhibitor activity"/>
    <property type="evidence" value="ECO:0007669"/>
    <property type="project" value="UniProtKB-UniRule"/>
</dbReference>
<dbReference type="HAMAP" id="MF_00649">
    <property type="entry name" value="DNA_gyrase_inhibitor_YacG"/>
    <property type="match status" value="1"/>
</dbReference>
<keyword evidence="1 3" id="KW-0479">Metal-binding</keyword>
<dbReference type="Gene3D" id="3.30.50.10">
    <property type="entry name" value="Erythroid Transcription Factor GATA-1, subunit A"/>
    <property type="match status" value="1"/>
</dbReference>
<dbReference type="PANTHER" id="PTHR36150:SF1">
    <property type="entry name" value="DNA GYRASE INHIBITOR YACG"/>
    <property type="match status" value="1"/>
</dbReference>
<dbReference type="Pfam" id="PF03884">
    <property type="entry name" value="YacG"/>
    <property type="match status" value="1"/>
</dbReference>
<comment type="cofactor">
    <cofactor evidence="3">
        <name>Zn(2+)</name>
        <dbReference type="ChEBI" id="CHEBI:29105"/>
    </cofactor>
    <text evidence="3">Binds 1 zinc ion.</text>
</comment>
<dbReference type="EMBL" id="VJND01000004">
    <property type="protein sequence ID" value="TSE26206.1"/>
    <property type="molecule type" value="Genomic_DNA"/>
</dbReference>
<feature type="binding site" evidence="3">
    <location>
        <position position="18"/>
    </location>
    <ligand>
        <name>Zn(2+)</name>
        <dbReference type="ChEBI" id="CHEBI:29105"/>
    </ligand>
</feature>
<dbReference type="Proteomes" id="UP000320225">
    <property type="component" value="Unassembled WGS sequence"/>
</dbReference>
<dbReference type="GO" id="GO:0008270">
    <property type="term" value="F:zinc ion binding"/>
    <property type="evidence" value="ECO:0007669"/>
    <property type="project" value="UniProtKB-UniRule"/>
</dbReference>
<evidence type="ECO:0000313" key="6">
    <source>
        <dbReference type="Proteomes" id="UP000320225"/>
    </source>
</evidence>
<sequence>MGMTGSPPPGFAPRTVRCPACGRPARYAPDNPWRPFCSARCKQVDLGAWASEAYRVPDPTPPTPGPETPPH</sequence>
<feature type="binding site" evidence="3">
    <location>
        <position position="41"/>
    </location>
    <ligand>
        <name>Zn(2+)</name>
        <dbReference type="ChEBI" id="CHEBI:29105"/>
    </ligand>
</feature>
<dbReference type="PANTHER" id="PTHR36150">
    <property type="entry name" value="DNA GYRASE INHIBITOR YACG"/>
    <property type="match status" value="1"/>
</dbReference>
<evidence type="ECO:0000256" key="2">
    <source>
        <dbReference type="ARBA" id="ARBA00022833"/>
    </source>
</evidence>
<comment type="subunit">
    <text evidence="3">Interacts with GyrB.</text>
</comment>
<evidence type="ECO:0000313" key="5">
    <source>
        <dbReference type="EMBL" id="TSE26206.1"/>
    </source>
</evidence>
<comment type="similarity">
    <text evidence="3">Belongs to the DNA gyrase inhibitor YacG family.</text>
</comment>
<dbReference type="GO" id="GO:0006355">
    <property type="term" value="P:regulation of DNA-templated transcription"/>
    <property type="evidence" value="ECO:0007669"/>
    <property type="project" value="InterPro"/>
</dbReference>
<dbReference type="InterPro" id="IPR005584">
    <property type="entry name" value="DNA_gyrase_inhibitor_YacG"/>
</dbReference>
<keyword evidence="6" id="KW-1185">Reference proteome</keyword>